<accession>A0A162IJE2</accession>
<dbReference type="OrthoDB" id="76567at2759"/>
<dbReference type="EMBL" id="AZGZ01000005">
    <property type="protein sequence ID" value="KZZ95102.1"/>
    <property type="molecule type" value="Genomic_DNA"/>
</dbReference>
<evidence type="ECO:0000313" key="1">
    <source>
        <dbReference type="EMBL" id="KZZ95102.1"/>
    </source>
</evidence>
<comment type="caution">
    <text evidence="1">The sequence shown here is derived from an EMBL/GenBank/DDBJ whole genome shotgun (WGS) entry which is preliminary data.</text>
</comment>
<sequence length="278" mass="31460">MLSHRSSRDGFSSYTYNGLSSLQKVVTQECTSSKERRHIVFNEVPPHAIEYLLSAGEQVLPPSPRICAYDKNKGLLVFKTPIAVHELPIQELRYVIQQQVRRLKLHSLLAEMGRTSFKSQDDSVGKEPDLAWKADIDPEGTKERKWPQVTIEVGNSETGFQLKDYARFWLVESAGGVKYSLTLDLLPNRISLISWGLKADDENEVEVRTEMTVTKDHDAGGTWEHHPDSSMAICLAVDDILRHLTPENARGKSLMIKMDDLIAIAREYDRGRMIQGVL</sequence>
<dbReference type="Proteomes" id="UP000242877">
    <property type="component" value="Unassembled WGS sequence"/>
</dbReference>
<organism evidence="1 2">
    <name type="scientific">Ascosphaera apis ARSEF 7405</name>
    <dbReference type="NCBI Taxonomy" id="392613"/>
    <lineage>
        <taxon>Eukaryota</taxon>
        <taxon>Fungi</taxon>
        <taxon>Dikarya</taxon>
        <taxon>Ascomycota</taxon>
        <taxon>Pezizomycotina</taxon>
        <taxon>Eurotiomycetes</taxon>
        <taxon>Eurotiomycetidae</taxon>
        <taxon>Onygenales</taxon>
        <taxon>Ascosphaeraceae</taxon>
        <taxon>Ascosphaera</taxon>
    </lineage>
</organism>
<gene>
    <name evidence="1" type="ORF">AAP_01590</name>
</gene>
<keyword evidence="2" id="KW-1185">Reference proteome</keyword>
<dbReference type="AlphaFoldDB" id="A0A162IJE2"/>
<dbReference type="VEuPathDB" id="FungiDB:AAP_01590"/>
<protein>
    <submittedName>
        <fullName evidence="1">Uncharacterized protein</fullName>
    </submittedName>
</protein>
<proteinExistence type="predicted"/>
<evidence type="ECO:0000313" key="2">
    <source>
        <dbReference type="Proteomes" id="UP000242877"/>
    </source>
</evidence>
<name>A0A162IJE2_9EURO</name>
<reference evidence="1 2" key="1">
    <citation type="journal article" date="2016" name="Genome Biol. Evol.">
        <title>Divergent and convergent evolution of fungal pathogenicity.</title>
        <authorList>
            <person name="Shang Y."/>
            <person name="Xiao G."/>
            <person name="Zheng P."/>
            <person name="Cen K."/>
            <person name="Zhan S."/>
            <person name="Wang C."/>
        </authorList>
    </citation>
    <scope>NUCLEOTIDE SEQUENCE [LARGE SCALE GENOMIC DNA]</scope>
    <source>
        <strain evidence="1 2">ARSEF 7405</strain>
    </source>
</reference>